<dbReference type="Pfam" id="PF21379">
    <property type="entry name" value="Gp6-like_1st"/>
    <property type="match status" value="1"/>
</dbReference>
<organism evidence="3 4">
    <name type="scientific">Synechococcus phage S-H9-1</name>
    <dbReference type="NCBI Taxonomy" id="2783674"/>
    <lineage>
        <taxon>Viruses</taxon>
        <taxon>Duplodnaviria</taxon>
        <taxon>Heunggongvirae</taxon>
        <taxon>Uroviricota</taxon>
        <taxon>Caudoviricetes</taxon>
        <taxon>Pantevenvirales</taxon>
        <taxon>Kyanoviridae</taxon>
        <taxon>Scyllavirus</taxon>
        <taxon>Scyllavirus aitchnine</taxon>
    </lineage>
</organism>
<accession>A0A873WKS9</accession>
<dbReference type="EMBL" id="MW117966">
    <property type="protein sequence ID" value="QPB08261.1"/>
    <property type="molecule type" value="Genomic_DNA"/>
</dbReference>
<dbReference type="Pfam" id="PF21387">
    <property type="entry name" value="Gp6_C-I"/>
    <property type="match status" value="1"/>
</dbReference>
<feature type="domain" description="Baseplate wedge protein gp6-like N-terminal helical" evidence="1">
    <location>
        <begin position="11"/>
        <end position="83"/>
    </location>
</feature>
<keyword evidence="4" id="KW-1185">Reference proteome</keyword>
<proteinExistence type="predicted"/>
<protein>
    <submittedName>
        <fullName evidence="3">Baseplate wedge</fullName>
    </submittedName>
</protein>
<dbReference type="InterPro" id="IPR049027">
    <property type="entry name" value="Gp6_C-I"/>
</dbReference>
<dbReference type="Gene3D" id="3.30.300.200">
    <property type="match status" value="1"/>
</dbReference>
<evidence type="ECO:0000313" key="4">
    <source>
        <dbReference type="Proteomes" id="UP000663288"/>
    </source>
</evidence>
<sequence>MPYTQVANLDFAQIKTALKDYLRANSDFTDYDFEGSALSNMIDVLAYNTYYTAFNANMVVNELFIDSASLRDNVVSLAKQLGYRPKSKTAPTAYTSFTVSYNNPTTDTEVTLQAGSGFLSSWDNTLYQFIATRDEKAQVVNGVATFTDIPIKEGSWIKNTYTYQSALKSQRFIIDNPGVDTTTIQVRVYPSTTATIYTEYTLSENILEAKPSSEIYFLEEVSEERYEVIFGDGVMGKKVDDGSKIEISYLVTSGPDANGAKTFTFSGNLLNQSGNNPVNFAVAVVPGSTISAAGGASIESVDKIKFQAPKMFAAQDRAVTSQDYGSIVRNIYPAVSDIIVFGGEEQDPPAYGKVFISVKPEDAARLTSVTKQQIKDRLKEYRVAAITPEIIDPSILYVEVNSKIFYSQSNTELGRNQIRDLVIREFQDYIDTSDTEKFNGKFRYSKAIAVIDNAERAINSNLTSVTMRKDFYAQINSTSYYEICYQNSFLDDDDPVVSSTGFVVTEYPNSTVYLEDRTGKIVLYTIDSVTGDKILLDDNIGDIDYVKGEIKLYDVTIIKGTFGDNRIELRVKPLQNDIVAKREVYLDVDVAKSSFVAVAE</sequence>
<name>A0A873WKS9_9CAUD</name>
<dbReference type="GeneID" id="77945860"/>
<dbReference type="InterPro" id="IPR049026">
    <property type="entry name" value="Gp6-like_N"/>
</dbReference>
<reference evidence="3" key="1">
    <citation type="submission" date="2020-10" db="EMBL/GenBank/DDBJ databases">
        <title>The Isolation and Genome Sequence of a Novel Cyanophage S-H9-1 from the Yellow Sea, China.</title>
        <authorList>
            <person name="Jiang T."/>
        </authorList>
    </citation>
    <scope>NUCLEOTIDE SEQUENCE</scope>
</reference>
<evidence type="ECO:0000259" key="2">
    <source>
        <dbReference type="Pfam" id="PF21387"/>
    </source>
</evidence>
<evidence type="ECO:0000259" key="1">
    <source>
        <dbReference type="Pfam" id="PF21379"/>
    </source>
</evidence>
<evidence type="ECO:0000313" key="3">
    <source>
        <dbReference type="EMBL" id="QPB08261.1"/>
    </source>
</evidence>
<dbReference type="KEGG" id="vg:77945860"/>
<dbReference type="RefSeq" id="YP_010669677.1">
    <property type="nucleotide sequence ID" value="NC_070961.1"/>
</dbReference>
<feature type="domain" description="Baseplate structural protein gp6 C-terminal" evidence="2">
    <location>
        <begin position="321"/>
        <end position="391"/>
    </location>
</feature>
<dbReference type="Proteomes" id="UP000663288">
    <property type="component" value="Segment"/>
</dbReference>